<organism evidence="3 5">
    <name type="scientific">Durusdinium trenchii</name>
    <dbReference type="NCBI Taxonomy" id="1381693"/>
    <lineage>
        <taxon>Eukaryota</taxon>
        <taxon>Sar</taxon>
        <taxon>Alveolata</taxon>
        <taxon>Dinophyceae</taxon>
        <taxon>Suessiales</taxon>
        <taxon>Symbiodiniaceae</taxon>
        <taxon>Durusdinium</taxon>
    </lineage>
</organism>
<proteinExistence type="predicted"/>
<evidence type="ECO:0000259" key="2">
    <source>
        <dbReference type="PROSITE" id="PS50072"/>
    </source>
</evidence>
<dbReference type="Pfam" id="PF00160">
    <property type="entry name" value="Pro_isomerase"/>
    <property type="match status" value="1"/>
</dbReference>
<dbReference type="InterPro" id="IPR002130">
    <property type="entry name" value="Cyclophilin-type_PPIase_dom"/>
</dbReference>
<sequence length="183" mass="19780">MKRRVNNLASSTAKKRAWREEPAEEEAGDLPGGPLPDSDDEKPPPPKDPPPGTQIRTGSPNPVVWMEVAVADKSRGRLHFELFQDLAPQASESFRKLCVGHTEDSGATVTYAQTAIDLVYAGRYITAGDIDASLSFEGIDRSGELTHQKAGLLTMPCGSASLFDPRFQITLGTMESSWSSGSF</sequence>
<evidence type="ECO:0000313" key="4">
    <source>
        <dbReference type="EMBL" id="CAK9055345.1"/>
    </source>
</evidence>
<dbReference type="Proteomes" id="UP001642484">
    <property type="component" value="Unassembled WGS sequence"/>
</dbReference>
<dbReference type="InterPro" id="IPR029000">
    <property type="entry name" value="Cyclophilin-like_dom_sf"/>
</dbReference>
<evidence type="ECO:0000313" key="3">
    <source>
        <dbReference type="EMBL" id="CAK9053236.1"/>
    </source>
</evidence>
<dbReference type="EMBL" id="CAXAMN010018890">
    <property type="protein sequence ID" value="CAK9053236.1"/>
    <property type="molecule type" value="Genomic_DNA"/>
</dbReference>
<keyword evidence="5" id="KW-1185">Reference proteome</keyword>
<dbReference type="PROSITE" id="PS50072">
    <property type="entry name" value="CSA_PPIASE_2"/>
    <property type="match status" value="1"/>
</dbReference>
<feature type="domain" description="PPIase cyclophilin-type" evidence="2">
    <location>
        <begin position="65"/>
        <end position="183"/>
    </location>
</feature>
<gene>
    <name evidence="3" type="ORF">CCMP2556_LOCUS26766</name>
    <name evidence="4" type="ORF">CCMP2556_LOCUS27529</name>
</gene>
<accession>A0ABP0MP33</accession>
<dbReference type="EMBL" id="CAXAMN010020001">
    <property type="protein sequence ID" value="CAK9055345.1"/>
    <property type="molecule type" value="Genomic_DNA"/>
</dbReference>
<evidence type="ECO:0000256" key="1">
    <source>
        <dbReference type="SAM" id="MobiDB-lite"/>
    </source>
</evidence>
<protein>
    <recommendedName>
        <fullName evidence="2">PPIase cyclophilin-type domain-containing protein</fullName>
    </recommendedName>
</protein>
<dbReference type="Gene3D" id="2.40.100.10">
    <property type="entry name" value="Cyclophilin-like"/>
    <property type="match status" value="1"/>
</dbReference>
<feature type="region of interest" description="Disordered" evidence="1">
    <location>
        <begin position="1"/>
        <end position="61"/>
    </location>
</feature>
<dbReference type="SUPFAM" id="SSF50891">
    <property type="entry name" value="Cyclophilin-like"/>
    <property type="match status" value="1"/>
</dbReference>
<evidence type="ECO:0000313" key="5">
    <source>
        <dbReference type="Proteomes" id="UP001642484"/>
    </source>
</evidence>
<name>A0ABP0MP33_9DINO</name>
<comment type="caution">
    <text evidence="3">The sequence shown here is derived from an EMBL/GenBank/DDBJ whole genome shotgun (WGS) entry which is preliminary data.</text>
</comment>
<reference evidence="3 5" key="1">
    <citation type="submission" date="2024-02" db="EMBL/GenBank/DDBJ databases">
        <authorList>
            <person name="Chen Y."/>
            <person name="Shah S."/>
            <person name="Dougan E. K."/>
            <person name="Thang M."/>
            <person name="Chan C."/>
        </authorList>
    </citation>
    <scope>NUCLEOTIDE SEQUENCE [LARGE SCALE GENOMIC DNA]</scope>
</reference>